<dbReference type="CDD" id="cd00090">
    <property type="entry name" value="HTH_ARSR"/>
    <property type="match status" value="1"/>
</dbReference>
<keyword evidence="1" id="KW-0805">Transcription regulation</keyword>
<evidence type="ECO:0000256" key="3">
    <source>
        <dbReference type="ARBA" id="ARBA00023163"/>
    </source>
</evidence>
<dbReference type="InterPro" id="IPR036390">
    <property type="entry name" value="WH_DNA-bd_sf"/>
</dbReference>
<evidence type="ECO:0000259" key="4">
    <source>
        <dbReference type="PROSITE" id="PS50995"/>
    </source>
</evidence>
<evidence type="ECO:0000313" key="5">
    <source>
        <dbReference type="EMBL" id="SHK06769.1"/>
    </source>
</evidence>
<evidence type="ECO:0000256" key="1">
    <source>
        <dbReference type="ARBA" id="ARBA00023015"/>
    </source>
</evidence>
<dbReference type="SMART" id="SM00347">
    <property type="entry name" value="HTH_MARR"/>
    <property type="match status" value="1"/>
</dbReference>
<reference evidence="5 6" key="1">
    <citation type="submission" date="2016-11" db="EMBL/GenBank/DDBJ databases">
        <authorList>
            <person name="Jaros S."/>
            <person name="Januszkiewicz K."/>
            <person name="Wedrychowicz H."/>
        </authorList>
    </citation>
    <scope>NUCLEOTIDE SEQUENCE [LARGE SCALE GENOMIC DNA]</scope>
    <source>
        <strain evidence="5 6">DSM 21758</strain>
    </source>
</reference>
<dbReference type="InterPro" id="IPR000835">
    <property type="entry name" value="HTH_MarR-typ"/>
</dbReference>
<evidence type="ECO:0000313" key="6">
    <source>
        <dbReference type="Proteomes" id="UP000184310"/>
    </source>
</evidence>
<dbReference type="PROSITE" id="PS01117">
    <property type="entry name" value="HTH_MARR_1"/>
    <property type="match status" value="1"/>
</dbReference>
<dbReference type="InterPro" id="IPR011991">
    <property type="entry name" value="ArsR-like_HTH"/>
</dbReference>
<dbReference type="PANTHER" id="PTHR42756">
    <property type="entry name" value="TRANSCRIPTIONAL REGULATOR, MARR"/>
    <property type="match status" value="1"/>
</dbReference>
<dbReference type="EMBL" id="FQZB01000013">
    <property type="protein sequence ID" value="SHK06769.1"/>
    <property type="molecule type" value="Genomic_DNA"/>
</dbReference>
<dbReference type="Pfam" id="PF01047">
    <property type="entry name" value="MarR"/>
    <property type="match status" value="1"/>
</dbReference>
<evidence type="ECO:0000256" key="2">
    <source>
        <dbReference type="ARBA" id="ARBA00023125"/>
    </source>
</evidence>
<dbReference type="GO" id="GO:0003677">
    <property type="term" value="F:DNA binding"/>
    <property type="evidence" value="ECO:0007669"/>
    <property type="project" value="UniProtKB-KW"/>
</dbReference>
<dbReference type="STRING" id="1121302.SAMN02745163_03141"/>
<accession>A0A1M6PFN9</accession>
<keyword evidence="6" id="KW-1185">Reference proteome</keyword>
<dbReference type="PANTHER" id="PTHR42756:SF2">
    <property type="entry name" value="MARR FAMILY REGULATORY PROTEIN"/>
    <property type="match status" value="1"/>
</dbReference>
<keyword evidence="3" id="KW-0804">Transcription</keyword>
<protein>
    <submittedName>
        <fullName evidence="5">DNA-binding transcriptional regulator, MarR family</fullName>
    </submittedName>
</protein>
<sequence length="152" mass="17588">MSADNIKCEALGKYISIVYRQGNAFLTKKFSKYNLSSGQYMFLIQLYAKDGLSQEELSYKLNIDKGTTARAIQKLEQEGYIIRIKDEKDKRTNRIYLTEKAKEIRIGFFDILINWNNILTSGLTEDEVEIAIMLMKKIAYNNLNETPTHIDS</sequence>
<dbReference type="InterPro" id="IPR036388">
    <property type="entry name" value="WH-like_DNA-bd_sf"/>
</dbReference>
<dbReference type="PRINTS" id="PR00598">
    <property type="entry name" value="HTHMARR"/>
</dbReference>
<dbReference type="Proteomes" id="UP000184310">
    <property type="component" value="Unassembled WGS sequence"/>
</dbReference>
<keyword evidence="2 5" id="KW-0238">DNA-binding</keyword>
<name>A0A1M6PFN9_9CLOT</name>
<dbReference type="RefSeq" id="WP_242958418.1">
    <property type="nucleotide sequence ID" value="NZ_FQZB01000013.1"/>
</dbReference>
<feature type="domain" description="HTH marR-type" evidence="4">
    <location>
        <begin position="8"/>
        <end position="140"/>
    </location>
</feature>
<dbReference type="InterPro" id="IPR023187">
    <property type="entry name" value="Tscrpt_reg_MarR-type_CS"/>
</dbReference>
<dbReference type="PROSITE" id="PS50995">
    <property type="entry name" value="HTH_MARR_2"/>
    <property type="match status" value="1"/>
</dbReference>
<dbReference type="GO" id="GO:0003700">
    <property type="term" value="F:DNA-binding transcription factor activity"/>
    <property type="evidence" value="ECO:0007669"/>
    <property type="project" value="InterPro"/>
</dbReference>
<dbReference type="Gene3D" id="1.10.10.10">
    <property type="entry name" value="Winged helix-like DNA-binding domain superfamily/Winged helix DNA-binding domain"/>
    <property type="match status" value="1"/>
</dbReference>
<dbReference type="SUPFAM" id="SSF46785">
    <property type="entry name" value="Winged helix' DNA-binding domain"/>
    <property type="match status" value="1"/>
</dbReference>
<proteinExistence type="predicted"/>
<dbReference type="AlphaFoldDB" id="A0A1M6PFN9"/>
<organism evidence="5 6">
    <name type="scientific">Clostridium cavendishii DSM 21758</name>
    <dbReference type="NCBI Taxonomy" id="1121302"/>
    <lineage>
        <taxon>Bacteria</taxon>
        <taxon>Bacillati</taxon>
        <taxon>Bacillota</taxon>
        <taxon>Clostridia</taxon>
        <taxon>Eubacteriales</taxon>
        <taxon>Clostridiaceae</taxon>
        <taxon>Clostridium</taxon>
    </lineage>
</organism>
<gene>
    <name evidence="5" type="ORF">SAMN02745163_03141</name>
</gene>